<accession>X0VXU9</accession>
<dbReference type="PANTHER" id="PTHR34583">
    <property type="entry name" value="ANTIPORTER SUBUNIT MNHC2-RELATED"/>
    <property type="match status" value="1"/>
</dbReference>
<name>X0VXU9_9ZZZZ</name>
<keyword evidence="3 6" id="KW-0812">Transmembrane</keyword>
<sequence length="129" mass="13738">MSHAVLPYVLTFVLFVIGLYAIAVKKNLIKVIVGVIIIHSAVNLFLVLIGYRVPVSGEAIAPIITPEMGKAGPAVAQLLRQGVDPVPQALVLTAIVIGLSVVALMVVMAVRLHEKYGTFDLTQITKLKG</sequence>
<keyword evidence="5 6" id="KW-0472">Membrane</keyword>
<proteinExistence type="predicted"/>
<dbReference type="Pfam" id="PF00420">
    <property type="entry name" value="Oxidored_q2"/>
    <property type="match status" value="1"/>
</dbReference>
<comment type="subcellular location">
    <subcellularLocation>
        <location evidence="1">Cell membrane</location>
        <topology evidence="1">Multi-pass membrane protein</topology>
    </subcellularLocation>
</comment>
<dbReference type="PANTHER" id="PTHR34583:SF2">
    <property type="entry name" value="ANTIPORTER SUBUNIT MNHC2-RELATED"/>
    <property type="match status" value="1"/>
</dbReference>
<feature type="transmembrane region" description="Helical" evidence="6">
    <location>
        <begin position="31"/>
        <end position="51"/>
    </location>
</feature>
<evidence type="ECO:0008006" key="8">
    <source>
        <dbReference type="Google" id="ProtNLM"/>
    </source>
</evidence>
<organism evidence="7">
    <name type="scientific">marine sediment metagenome</name>
    <dbReference type="NCBI Taxonomy" id="412755"/>
    <lineage>
        <taxon>unclassified sequences</taxon>
        <taxon>metagenomes</taxon>
        <taxon>ecological metagenomes</taxon>
    </lineage>
</organism>
<comment type="caution">
    <text evidence="7">The sequence shown here is derived from an EMBL/GenBank/DDBJ whole genome shotgun (WGS) entry which is preliminary data.</text>
</comment>
<evidence type="ECO:0000313" key="7">
    <source>
        <dbReference type="EMBL" id="GAG15922.1"/>
    </source>
</evidence>
<keyword evidence="4 6" id="KW-1133">Transmembrane helix</keyword>
<keyword evidence="2" id="KW-1003">Cell membrane</keyword>
<evidence type="ECO:0000256" key="6">
    <source>
        <dbReference type="SAM" id="Phobius"/>
    </source>
</evidence>
<feature type="non-terminal residue" evidence="7">
    <location>
        <position position="129"/>
    </location>
</feature>
<dbReference type="InterPro" id="IPR039428">
    <property type="entry name" value="NUOK/Mnh_C1-like"/>
</dbReference>
<dbReference type="AlphaFoldDB" id="X0VXU9"/>
<reference evidence="7" key="1">
    <citation type="journal article" date="2014" name="Front. Microbiol.">
        <title>High frequency of phylogenetically diverse reductive dehalogenase-homologous genes in deep subseafloor sedimentary metagenomes.</title>
        <authorList>
            <person name="Kawai M."/>
            <person name="Futagami T."/>
            <person name="Toyoda A."/>
            <person name="Takaki Y."/>
            <person name="Nishi S."/>
            <person name="Hori S."/>
            <person name="Arai W."/>
            <person name="Tsubouchi T."/>
            <person name="Morono Y."/>
            <person name="Uchiyama I."/>
            <person name="Ito T."/>
            <person name="Fujiyama A."/>
            <person name="Inagaki F."/>
            <person name="Takami H."/>
        </authorList>
    </citation>
    <scope>NUCLEOTIDE SEQUENCE</scope>
    <source>
        <strain evidence="7">Expedition CK06-06</strain>
    </source>
</reference>
<evidence type="ECO:0000256" key="5">
    <source>
        <dbReference type="ARBA" id="ARBA00023136"/>
    </source>
</evidence>
<dbReference type="Gene3D" id="1.10.287.3510">
    <property type="match status" value="1"/>
</dbReference>
<protein>
    <recommendedName>
        <fullName evidence="8">NADH:quinone oxidoreductase/Mrp antiporter membrane subunit domain-containing protein</fullName>
    </recommendedName>
</protein>
<evidence type="ECO:0000256" key="2">
    <source>
        <dbReference type="ARBA" id="ARBA00022475"/>
    </source>
</evidence>
<dbReference type="InterPro" id="IPR050601">
    <property type="entry name" value="CPA3_antiporter_subunitC"/>
</dbReference>
<evidence type="ECO:0000256" key="3">
    <source>
        <dbReference type="ARBA" id="ARBA00022692"/>
    </source>
</evidence>
<evidence type="ECO:0000256" key="1">
    <source>
        <dbReference type="ARBA" id="ARBA00004651"/>
    </source>
</evidence>
<gene>
    <name evidence="7" type="ORF">S01H1_54255</name>
</gene>
<dbReference type="EMBL" id="BARS01035189">
    <property type="protein sequence ID" value="GAG15922.1"/>
    <property type="molecule type" value="Genomic_DNA"/>
</dbReference>
<feature type="transmembrane region" description="Helical" evidence="6">
    <location>
        <begin position="89"/>
        <end position="110"/>
    </location>
</feature>
<dbReference type="GO" id="GO:0005886">
    <property type="term" value="C:plasma membrane"/>
    <property type="evidence" value="ECO:0007669"/>
    <property type="project" value="UniProtKB-SubCell"/>
</dbReference>
<evidence type="ECO:0000256" key="4">
    <source>
        <dbReference type="ARBA" id="ARBA00022989"/>
    </source>
</evidence>
<feature type="transmembrane region" description="Helical" evidence="6">
    <location>
        <begin position="6"/>
        <end position="24"/>
    </location>
</feature>